<dbReference type="EMBL" id="OU892289">
    <property type="protein sequence ID" value="CAH1125176.1"/>
    <property type="molecule type" value="Genomic_DNA"/>
</dbReference>
<name>A0A9P0GRQ1_9CUCU</name>
<evidence type="ECO:0000313" key="3">
    <source>
        <dbReference type="Proteomes" id="UP001152799"/>
    </source>
</evidence>
<protein>
    <submittedName>
        <fullName evidence="2">Uncharacterized protein</fullName>
    </submittedName>
</protein>
<dbReference type="OrthoDB" id="8178576at2759"/>
<dbReference type="AlphaFoldDB" id="A0A9P0GRQ1"/>
<evidence type="ECO:0000256" key="1">
    <source>
        <dbReference type="SAM" id="SignalP"/>
    </source>
</evidence>
<dbReference type="PANTHER" id="PTHR39945:SF1">
    <property type="entry name" value="FI14129P"/>
    <property type="match status" value="1"/>
</dbReference>
<feature type="signal peptide" evidence="1">
    <location>
        <begin position="1"/>
        <end position="26"/>
    </location>
</feature>
<organism evidence="2 3">
    <name type="scientific">Ceutorhynchus assimilis</name>
    <name type="common">cabbage seed weevil</name>
    <dbReference type="NCBI Taxonomy" id="467358"/>
    <lineage>
        <taxon>Eukaryota</taxon>
        <taxon>Metazoa</taxon>
        <taxon>Ecdysozoa</taxon>
        <taxon>Arthropoda</taxon>
        <taxon>Hexapoda</taxon>
        <taxon>Insecta</taxon>
        <taxon>Pterygota</taxon>
        <taxon>Neoptera</taxon>
        <taxon>Endopterygota</taxon>
        <taxon>Coleoptera</taxon>
        <taxon>Polyphaga</taxon>
        <taxon>Cucujiformia</taxon>
        <taxon>Curculionidae</taxon>
        <taxon>Ceutorhynchinae</taxon>
        <taxon>Ceutorhynchus</taxon>
    </lineage>
</organism>
<dbReference type="PANTHER" id="PTHR39945">
    <property type="entry name" value="FI14129P"/>
    <property type="match status" value="1"/>
</dbReference>
<gene>
    <name evidence="2" type="ORF">CEUTPL_LOCUS4094</name>
</gene>
<keyword evidence="1" id="KW-0732">Signal</keyword>
<accession>A0A9P0GRQ1</accession>
<keyword evidence="3" id="KW-1185">Reference proteome</keyword>
<feature type="chain" id="PRO_5040281249" evidence="1">
    <location>
        <begin position="27"/>
        <end position="88"/>
    </location>
</feature>
<reference evidence="2" key="1">
    <citation type="submission" date="2022-01" db="EMBL/GenBank/DDBJ databases">
        <authorList>
            <person name="King R."/>
        </authorList>
    </citation>
    <scope>NUCLEOTIDE SEQUENCE</scope>
</reference>
<dbReference type="Proteomes" id="UP001152799">
    <property type="component" value="Chromosome 13"/>
</dbReference>
<sequence>MTYTKTKQTITAIITTIILLLVIAEAHPRPGSEWDRHNNPCVYDDLKVEICQRCAKQTKSPIVYPMCCNSEDNVYEWCDKYIHFGRKP</sequence>
<evidence type="ECO:0000313" key="2">
    <source>
        <dbReference type="EMBL" id="CAH1125176.1"/>
    </source>
</evidence>
<proteinExistence type="predicted"/>